<dbReference type="SMART" id="SM00135">
    <property type="entry name" value="LY"/>
    <property type="match status" value="3"/>
</dbReference>
<dbReference type="GO" id="GO:0060070">
    <property type="term" value="P:canonical Wnt signaling pathway"/>
    <property type="evidence" value="ECO:0007669"/>
    <property type="project" value="TreeGrafter"/>
</dbReference>
<name>A0AAE1K8K6_PETCI</name>
<dbReference type="PANTHER" id="PTHR46513">
    <property type="entry name" value="VITELLOGENIN RECEPTOR-LIKE PROTEIN-RELATED-RELATED"/>
    <property type="match status" value="1"/>
</dbReference>
<dbReference type="GO" id="GO:0005886">
    <property type="term" value="C:plasma membrane"/>
    <property type="evidence" value="ECO:0007669"/>
    <property type="project" value="TreeGrafter"/>
</dbReference>
<feature type="chain" id="PRO_5041924211" description="Protein cueball" evidence="3">
    <location>
        <begin position="21"/>
        <end position="619"/>
    </location>
</feature>
<keyword evidence="2" id="KW-0812">Transmembrane</keyword>
<dbReference type="InterPro" id="IPR000033">
    <property type="entry name" value="LDLR_classB_rpt"/>
</dbReference>
<dbReference type="Proteomes" id="UP001286313">
    <property type="component" value="Unassembled WGS sequence"/>
</dbReference>
<evidence type="ECO:0000256" key="2">
    <source>
        <dbReference type="SAM" id="Phobius"/>
    </source>
</evidence>
<reference evidence="4" key="1">
    <citation type="submission" date="2023-10" db="EMBL/GenBank/DDBJ databases">
        <title>Genome assemblies of two species of porcelain crab, Petrolisthes cinctipes and Petrolisthes manimaculis (Anomura: Porcellanidae).</title>
        <authorList>
            <person name="Angst P."/>
        </authorList>
    </citation>
    <scope>NUCLEOTIDE SEQUENCE</scope>
    <source>
        <strain evidence="4">PB745_01</strain>
        <tissue evidence="4">Gill</tissue>
    </source>
</reference>
<comment type="caution">
    <text evidence="4">The sequence shown here is derived from an EMBL/GenBank/DDBJ whole genome shotgun (WGS) entry which is preliminary data.</text>
</comment>
<evidence type="ECO:0008006" key="6">
    <source>
        <dbReference type="Google" id="ProtNLM"/>
    </source>
</evidence>
<keyword evidence="5" id="KW-1185">Reference proteome</keyword>
<organism evidence="4 5">
    <name type="scientific">Petrolisthes cinctipes</name>
    <name type="common">Flat porcelain crab</name>
    <dbReference type="NCBI Taxonomy" id="88211"/>
    <lineage>
        <taxon>Eukaryota</taxon>
        <taxon>Metazoa</taxon>
        <taxon>Ecdysozoa</taxon>
        <taxon>Arthropoda</taxon>
        <taxon>Crustacea</taxon>
        <taxon>Multicrustacea</taxon>
        <taxon>Malacostraca</taxon>
        <taxon>Eumalacostraca</taxon>
        <taxon>Eucarida</taxon>
        <taxon>Decapoda</taxon>
        <taxon>Pleocyemata</taxon>
        <taxon>Anomura</taxon>
        <taxon>Galatheoidea</taxon>
        <taxon>Porcellanidae</taxon>
        <taxon>Petrolisthes</taxon>
    </lineage>
</organism>
<evidence type="ECO:0000313" key="5">
    <source>
        <dbReference type="Proteomes" id="UP001286313"/>
    </source>
</evidence>
<keyword evidence="2" id="KW-0472">Membrane</keyword>
<sequence>MCFLLKHIIVWLVLVSLSSCTDLLAVYQHNLLLLRNVDSITPSQPLSWESLVLRLPKQLSYPVGLAADPDRNRLFLAEGLPNNDGKIFSISMYSNYTVESMIATVKSSLLSVDEGMSYNPKSQELFWTDAYNHQIFKAAIPEKLDDNSAVRPEMLNQLGVVMQPRGLAIDTCNEWLYWSERGKLRKHPSSIEMCDLSGNRHQVLEQNQDKEYFQSLVYDAAKESLVFGVTLGDEDSTSSCRFTRRSVKGEQSQDLLALDNCYPFSLGMEQDIIYWADWGRQGIMRANVSDPKSVVKLVHTPVMEHHHGTHNGAFGLVLWNMAHIIPSDSCRAHSNNKEKIVEPEGEKGTDNSGKLAGIIEHEKFVEKNGSLKVTTPKKVVTESEKIKANFTKLADIIKPEHIPEEIGSLESEIGETDLNGETEHVIKDGLNFKEENSEPMKNYTILPEDMSPAIHNHPDTLENKLQPVYDKNSMNGTKICNCNERQLVIFIIVLAVLCVIFMASTVTLLGRLYYRRRNNGATQVTVPHPRQVKRFGPKKRFNSGNKSEINGVSPCSGLGSGDGVTINIEDCCQMTLCETPCYTSVKKEGKSYKINVNNTKSCEDKRSLLDNCEEVCSTS</sequence>
<feature type="transmembrane region" description="Helical" evidence="2">
    <location>
        <begin position="487"/>
        <end position="509"/>
    </location>
</feature>
<dbReference type="InterPro" id="IPR011042">
    <property type="entry name" value="6-blade_b-propeller_TolB-like"/>
</dbReference>
<gene>
    <name evidence="4" type="ORF">Pcinc_027470</name>
</gene>
<feature type="signal peptide" evidence="3">
    <location>
        <begin position="1"/>
        <end position="20"/>
    </location>
</feature>
<dbReference type="PANTHER" id="PTHR46513:SF13">
    <property type="entry name" value="EGF-LIKE DOMAIN-CONTAINING PROTEIN"/>
    <property type="match status" value="1"/>
</dbReference>
<protein>
    <recommendedName>
        <fullName evidence="6">Protein cueball</fullName>
    </recommendedName>
</protein>
<keyword evidence="1" id="KW-0245">EGF-like domain</keyword>
<dbReference type="PROSITE" id="PS51257">
    <property type="entry name" value="PROKAR_LIPOPROTEIN"/>
    <property type="match status" value="1"/>
</dbReference>
<keyword evidence="3" id="KW-0732">Signal</keyword>
<keyword evidence="2" id="KW-1133">Transmembrane helix</keyword>
<evidence type="ECO:0000256" key="3">
    <source>
        <dbReference type="SAM" id="SignalP"/>
    </source>
</evidence>
<evidence type="ECO:0000313" key="4">
    <source>
        <dbReference type="EMBL" id="KAK3867039.1"/>
    </source>
</evidence>
<dbReference type="GO" id="GO:0042813">
    <property type="term" value="F:Wnt receptor activity"/>
    <property type="evidence" value="ECO:0007669"/>
    <property type="project" value="TreeGrafter"/>
</dbReference>
<evidence type="ECO:0000256" key="1">
    <source>
        <dbReference type="ARBA" id="ARBA00022536"/>
    </source>
</evidence>
<dbReference type="Gene3D" id="2.120.10.30">
    <property type="entry name" value="TolB, C-terminal domain"/>
    <property type="match status" value="1"/>
</dbReference>
<proteinExistence type="predicted"/>
<dbReference type="GO" id="GO:0017147">
    <property type="term" value="F:Wnt-protein binding"/>
    <property type="evidence" value="ECO:0007669"/>
    <property type="project" value="TreeGrafter"/>
</dbReference>
<accession>A0AAE1K8K6</accession>
<dbReference type="AlphaFoldDB" id="A0AAE1K8K6"/>
<dbReference type="InterPro" id="IPR050778">
    <property type="entry name" value="Cueball_EGF_LRP_Nidogen"/>
</dbReference>
<dbReference type="EMBL" id="JAWQEG010003288">
    <property type="protein sequence ID" value="KAK3867039.1"/>
    <property type="molecule type" value="Genomic_DNA"/>
</dbReference>
<dbReference type="SUPFAM" id="SSF63825">
    <property type="entry name" value="YWTD domain"/>
    <property type="match status" value="1"/>
</dbReference>